<organism evidence="1 2">
    <name type="scientific">Sphingobacterium pedocola</name>
    <dbReference type="NCBI Taxonomy" id="2082722"/>
    <lineage>
        <taxon>Bacteria</taxon>
        <taxon>Pseudomonadati</taxon>
        <taxon>Bacteroidota</taxon>
        <taxon>Sphingobacteriia</taxon>
        <taxon>Sphingobacteriales</taxon>
        <taxon>Sphingobacteriaceae</taxon>
        <taxon>Sphingobacterium</taxon>
    </lineage>
</organism>
<reference evidence="1 2" key="1">
    <citation type="submission" date="2018-02" db="EMBL/GenBank/DDBJ databases">
        <title>Sphingobacterium KA21.</title>
        <authorList>
            <person name="Vasarhelyi B.M."/>
            <person name="Deshmukh S."/>
            <person name="Balint B."/>
            <person name="Kukolya J."/>
        </authorList>
    </citation>
    <scope>NUCLEOTIDE SEQUENCE [LARGE SCALE GENOMIC DNA]</scope>
    <source>
        <strain evidence="1 2">Ka21</strain>
    </source>
</reference>
<comment type="caution">
    <text evidence="1">The sequence shown here is derived from an EMBL/GenBank/DDBJ whole genome shotgun (WGS) entry which is preliminary data.</text>
</comment>
<gene>
    <name evidence="1" type="ORF">C4F40_00260</name>
</gene>
<accession>A0ABR9T1D8</accession>
<dbReference type="RefSeq" id="WP_231389988.1">
    <property type="nucleotide sequence ID" value="NZ_MU158689.1"/>
</dbReference>
<dbReference type="Proteomes" id="UP000618319">
    <property type="component" value="Unassembled WGS sequence"/>
</dbReference>
<evidence type="ECO:0000313" key="1">
    <source>
        <dbReference type="EMBL" id="MBE8719161.1"/>
    </source>
</evidence>
<keyword evidence="2" id="KW-1185">Reference proteome</keyword>
<sequence length="168" mass="19180">MSIKKTILVQIGETMKVLALLLWTPILCILHSNAFSQVIVNKTESYISRLNKGTVYEMGAARLTDGDILFFYHTATEEKLDFAEILLSDQSDFDKLYDIILDGFNTKDERQVKVDLGDSFLYLYYTPMLFSSPYLHITHGYKSSPYVTKRSQQLSLKDVKKAFGKSPS</sequence>
<name>A0ABR9T1D8_9SPHI</name>
<protein>
    <submittedName>
        <fullName evidence="1">Uncharacterized protein</fullName>
    </submittedName>
</protein>
<evidence type="ECO:0000313" key="2">
    <source>
        <dbReference type="Proteomes" id="UP000618319"/>
    </source>
</evidence>
<proteinExistence type="predicted"/>
<dbReference type="EMBL" id="PSKQ01000007">
    <property type="protein sequence ID" value="MBE8719161.1"/>
    <property type="molecule type" value="Genomic_DNA"/>
</dbReference>